<dbReference type="SUPFAM" id="SSF55811">
    <property type="entry name" value="Nudix"/>
    <property type="match status" value="1"/>
</dbReference>
<dbReference type="PANTHER" id="PTHR14326">
    <property type="entry name" value="TARGETING PROTEIN FOR XKLP2"/>
    <property type="match status" value="1"/>
</dbReference>
<feature type="region of interest" description="Disordered" evidence="1">
    <location>
        <begin position="472"/>
        <end position="493"/>
    </location>
</feature>
<dbReference type="Gene3D" id="3.90.79.10">
    <property type="entry name" value="Nucleoside Triphosphate Pyrophosphohydrolase"/>
    <property type="match status" value="1"/>
</dbReference>
<organism evidence="3">
    <name type="scientific">Brassica napus</name>
    <name type="common">Rape</name>
    <dbReference type="NCBI Taxonomy" id="3708"/>
    <lineage>
        <taxon>Eukaryota</taxon>
        <taxon>Viridiplantae</taxon>
        <taxon>Streptophyta</taxon>
        <taxon>Embryophyta</taxon>
        <taxon>Tracheophyta</taxon>
        <taxon>Spermatophyta</taxon>
        <taxon>Magnoliopsida</taxon>
        <taxon>eudicotyledons</taxon>
        <taxon>Gunneridae</taxon>
        <taxon>Pentapetalae</taxon>
        <taxon>rosids</taxon>
        <taxon>malvids</taxon>
        <taxon>Brassicales</taxon>
        <taxon>Brassicaceae</taxon>
        <taxon>Brassiceae</taxon>
        <taxon>Brassica</taxon>
    </lineage>
</organism>
<sequence length="853" mass="96521">MMEVIERDMETETETDTDEDMETDEPMVFEVTEIDLEYEFDAARWCDFTREESPLESRVAELWFETAQSYPPSPFAIKLLMMREEVSDEKTEPLSKSEDVRESDIDISQDQHCLATDVNETANEMKSGVFNFIQRGGELKNVPNESLLKGPTISNHVHKDKVKCRTKSSTRQIPRGSTLMKPTASQLAKLDNSRLRMQVDKTKEKGLFSSSGSEAQASKRQKLDGGLLRKIAEKTQEMNFVHKAVKKDRTLERNLQHGRTKTTVPQEPDFATSHRANRIRQKDDAKLDQEATSVYRFKARPFNRKIFEAPSMPIRKKSTPKLPEFQEFHLKTSERAMQHSSAVSTGNNYRKGSYKPDTKAFLDGVNREPRRPRAADIAKDNDRKHIFKARPLDNKIVSSRRDIGIFRKSKRETAVSLTQTREFSFRSQKKVQQDLPTDLFSKVKLTAFMIKLLQKHCFNNGLNLQLSIKPELQPNNGSRLRSPQPEQVKGSKENRLNSFQAGNEYVAENKDDLWPNKKAHKGLTRTISTCGSLICFPSSSLAFRVIDMSGFTLPTRLFLACPSRALHRLHHSKLMLYCKMSSSSSSSSLTHSITLPSQPTEPVNVAAAAGVSSSDFRRVENAVDSSLFKNWLRNLESETGILADGTMTLKQVIIQGVDMFGERIGFLKFKADILDKGSGHKVPGIVFARGPAVAVLILLESDDGETYAVLTEQVRVPTGKIVLELPAGMLDDDEGDFVGTAVREVEEEIGIKLRKEEMVDLTAFLDPSTGHRIFPSPGGCDEEISVFLYRRQVEQETIRQLQGKETGLREHGEFIKVRLVPYRELWRKTADAKVLMSIGLYEMAQRVGLVPRH</sequence>
<feature type="compositionally biased region" description="Basic and acidic residues" evidence="1">
    <location>
        <begin position="88"/>
        <end position="104"/>
    </location>
</feature>
<evidence type="ECO:0000259" key="2">
    <source>
        <dbReference type="PROSITE" id="PS51462"/>
    </source>
</evidence>
<feature type="compositionally biased region" description="Polar residues" evidence="1">
    <location>
        <begin position="338"/>
        <end position="350"/>
    </location>
</feature>
<dbReference type="PANTHER" id="PTHR14326:SF15">
    <property type="entry name" value="OS06G0130200 PROTEIN"/>
    <property type="match status" value="1"/>
</dbReference>
<dbReference type="CDD" id="cd03424">
    <property type="entry name" value="NUDIX_ADPRase_Nudt5_UGPPase_Nudt14"/>
    <property type="match status" value="1"/>
</dbReference>
<dbReference type="Pfam" id="PF12214">
    <property type="entry name" value="TPX2_importin"/>
    <property type="match status" value="1"/>
</dbReference>
<feature type="domain" description="Nudix hydrolase" evidence="2">
    <location>
        <begin position="688"/>
        <end position="842"/>
    </location>
</feature>
<name>A0A816ITM4_BRANA</name>
<dbReference type="PROSITE" id="PS51462">
    <property type="entry name" value="NUDIX"/>
    <property type="match status" value="1"/>
</dbReference>
<dbReference type="InterPro" id="IPR000086">
    <property type="entry name" value="NUDIX_hydrolase_dom"/>
</dbReference>
<feature type="compositionally biased region" description="Polar residues" evidence="1">
    <location>
        <begin position="473"/>
        <end position="485"/>
    </location>
</feature>
<evidence type="ECO:0000313" key="3">
    <source>
        <dbReference type="EMBL" id="CAF1743416.1"/>
    </source>
</evidence>
<dbReference type="AlphaFoldDB" id="A0A816ITM4"/>
<dbReference type="GO" id="GO:0060236">
    <property type="term" value="P:regulation of mitotic spindle organization"/>
    <property type="evidence" value="ECO:0007669"/>
    <property type="project" value="InterPro"/>
</dbReference>
<feature type="compositionally biased region" description="Basic and acidic residues" evidence="1">
    <location>
        <begin position="1"/>
        <end position="10"/>
    </location>
</feature>
<dbReference type="Pfam" id="PF00293">
    <property type="entry name" value="NUDIX"/>
    <property type="match status" value="1"/>
</dbReference>
<feature type="compositionally biased region" description="Basic and acidic residues" evidence="1">
    <location>
        <begin position="354"/>
        <end position="364"/>
    </location>
</feature>
<reference evidence="3" key="1">
    <citation type="submission" date="2021-01" db="EMBL/GenBank/DDBJ databases">
        <authorList>
            <consortium name="Genoscope - CEA"/>
            <person name="William W."/>
        </authorList>
    </citation>
    <scope>NUCLEOTIDE SEQUENCE</scope>
</reference>
<dbReference type="FunFam" id="3.90.79.10:FF:000050">
    <property type="entry name" value="Nudix hydrolase 14 chloroplastic"/>
    <property type="match status" value="1"/>
</dbReference>
<feature type="compositionally biased region" description="Acidic residues" evidence="1">
    <location>
        <begin position="11"/>
        <end position="22"/>
    </location>
</feature>
<feature type="region of interest" description="Disordered" evidence="1">
    <location>
        <begin position="1"/>
        <end position="22"/>
    </location>
</feature>
<dbReference type="GO" id="GO:0005874">
    <property type="term" value="C:microtubule"/>
    <property type="evidence" value="ECO:0007669"/>
    <property type="project" value="InterPro"/>
</dbReference>
<gene>
    <name evidence="3" type="ORF">DARMORV10_C09P34490.1</name>
</gene>
<accession>A0A816ITM4</accession>
<dbReference type="InterPro" id="IPR027330">
    <property type="entry name" value="TPX2_central_dom"/>
</dbReference>
<feature type="region of interest" description="Disordered" evidence="1">
    <location>
        <begin position="335"/>
        <end position="364"/>
    </location>
</feature>
<dbReference type="EMBL" id="HG994373">
    <property type="protein sequence ID" value="CAF1743416.1"/>
    <property type="molecule type" value="Genomic_DNA"/>
</dbReference>
<evidence type="ECO:0000256" key="1">
    <source>
        <dbReference type="SAM" id="MobiDB-lite"/>
    </source>
</evidence>
<dbReference type="InterPro" id="IPR015797">
    <property type="entry name" value="NUDIX_hydrolase-like_dom_sf"/>
</dbReference>
<dbReference type="GO" id="GO:0005819">
    <property type="term" value="C:spindle"/>
    <property type="evidence" value="ECO:0007669"/>
    <property type="project" value="InterPro"/>
</dbReference>
<proteinExistence type="predicted"/>
<protein>
    <submittedName>
        <fullName evidence="3">(rape) hypothetical protein</fullName>
    </submittedName>
</protein>
<dbReference type="InterPro" id="IPR009675">
    <property type="entry name" value="TPX2_fam"/>
</dbReference>
<dbReference type="Proteomes" id="UP001295469">
    <property type="component" value="Chromosome C09"/>
</dbReference>
<feature type="region of interest" description="Disordered" evidence="1">
    <location>
        <begin position="88"/>
        <end position="108"/>
    </location>
</feature>